<comment type="similarity">
    <text evidence="2">Belongs to the YejK family.</text>
</comment>
<keyword evidence="3" id="KW-0963">Cytoplasm</keyword>
<accession>A0A375IEP1</accession>
<gene>
    <name evidence="4" type="ORF">CT19425_90171</name>
</gene>
<dbReference type="GO" id="GO:0005737">
    <property type="term" value="C:cytoplasm"/>
    <property type="evidence" value="ECO:0007669"/>
    <property type="project" value="UniProtKB-SubCell"/>
</dbReference>
<comment type="subcellular location">
    <subcellularLocation>
        <location evidence="1">Cytoplasm</location>
    </subcellularLocation>
</comment>
<evidence type="ECO:0000256" key="1">
    <source>
        <dbReference type="ARBA" id="ARBA00004496"/>
    </source>
</evidence>
<dbReference type="AlphaFoldDB" id="A0A375IEP1"/>
<dbReference type="EMBL" id="LT991976">
    <property type="protein sequence ID" value="SPK73067.1"/>
    <property type="molecule type" value="Genomic_DNA"/>
</dbReference>
<dbReference type="Pfam" id="PF04245">
    <property type="entry name" value="NA37"/>
    <property type="match status" value="1"/>
</dbReference>
<evidence type="ECO:0000313" key="4">
    <source>
        <dbReference type="EMBL" id="SPK73067.1"/>
    </source>
</evidence>
<dbReference type="InterPro" id="IPR007358">
    <property type="entry name" value="Nucleoid_associated_NdpA"/>
</dbReference>
<dbReference type="GO" id="GO:0009295">
    <property type="term" value="C:nucleoid"/>
    <property type="evidence" value="ECO:0007669"/>
    <property type="project" value="InterPro"/>
</dbReference>
<reference evidence="4 5" key="1">
    <citation type="submission" date="2018-01" db="EMBL/GenBank/DDBJ databases">
        <authorList>
            <person name="Gaut B.S."/>
            <person name="Morton B.R."/>
            <person name="Clegg M.T."/>
            <person name="Duvall M.R."/>
        </authorList>
    </citation>
    <scope>NUCLEOTIDE SEQUENCE [LARGE SCALE GENOMIC DNA]</scope>
    <source>
        <strain evidence="4">Cupriavidus taiwanensis LMG 19425</strain>
    </source>
</reference>
<evidence type="ECO:0000256" key="3">
    <source>
        <dbReference type="ARBA" id="ARBA00022490"/>
    </source>
</evidence>
<evidence type="ECO:0000256" key="2">
    <source>
        <dbReference type="ARBA" id="ARBA00009035"/>
    </source>
</evidence>
<dbReference type="PANTHER" id="PTHR38772">
    <property type="match status" value="1"/>
</dbReference>
<dbReference type="RefSeq" id="WP_115662700.1">
    <property type="nucleotide sequence ID" value="NZ_LT991976.1"/>
</dbReference>
<organism evidence="4 5">
    <name type="scientific">Cupriavidus taiwanensis</name>
    <dbReference type="NCBI Taxonomy" id="164546"/>
    <lineage>
        <taxon>Bacteria</taxon>
        <taxon>Pseudomonadati</taxon>
        <taxon>Pseudomonadota</taxon>
        <taxon>Betaproteobacteria</taxon>
        <taxon>Burkholderiales</taxon>
        <taxon>Burkholderiaceae</taxon>
        <taxon>Cupriavidus</taxon>
    </lineage>
</organism>
<sequence>MNAPEQIAPQQRINGLIVHKLIKERQQRARVVPRDAIVPVNEAVERLVTEIHRLYSEKTGKGYGKFEANEDNFPMPRLVREYFNDHSIDFYQLSIRMMEVLRDRADTERLSTGGYVLIAHVSNGATDFLLVAIVTDKIGTAITEGLDIIDSPHLDLAALRVAGRVDATAWRAGNERYISFLKGRGEVSDYFKHFLGCDDVVMSASETKKLITCLKSFATERGMEQAQRDQLLRQAHEYCSHCADEKRPLSLDALANRLMPDEPEALRAVFANEGVQLSDGFVPDKKSLRSLVRFKGKTPGWTVEFDRDALQSGNITFDDASQTLILHNLPDALLQEMIEERRNEH</sequence>
<name>A0A375IEP1_9BURK</name>
<dbReference type="Proteomes" id="UP000255505">
    <property type="component" value="Chromosome I"/>
</dbReference>
<dbReference type="PANTHER" id="PTHR38772:SF1">
    <property type="entry name" value="NUCLEOID-ASSOCIATED PROTEIN YEJK"/>
    <property type="match status" value="1"/>
</dbReference>
<protein>
    <submittedName>
        <fullName evidence="4">Nucleoid-associated protein ndpA</fullName>
    </submittedName>
</protein>
<proteinExistence type="inferred from homology"/>
<evidence type="ECO:0000313" key="5">
    <source>
        <dbReference type="Proteomes" id="UP000255505"/>
    </source>
</evidence>